<dbReference type="InterPro" id="IPR005162">
    <property type="entry name" value="Retrotrans_gag_dom"/>
</dbReference>
<feature type="domain" description="Retrotransposon gag" evidence="2">
    <location>
        <begin position="276"/>
        <end position="341"/>
    </location>
</feature>
<dbReference type="Pfam" id="PF03732">
    <property type="entry name" value="Retrotrans_gag"/>
    <property type="match status" value="1"/>
</dbReference>
<keyword evidence="4" id="KW-1185">Reference proteome</keyword>
<evidence type="ECO:0000259" key="2">
    <source>
        <dbReference type="Pfam" id="PF03732"/>
    </source>
</evidence>
<evidence type="ECO:0000256" key="1">
    <source>
        <dbReference type="SAM" id="MobiDB-lite"/>
    </source>
</evidence>
<organism evidence="3 4">
    <name type="scientific">Colocasia esculenta</name>
    <name type="common">Wild taro</name>
    <name type="synonym">Arum esculentum</name>
    <dbReference type="NCBI Taxonomy" id="4460"/>
    <lineage>
        <taxon>Eukaryota</taxon>
        <taxon>Viridiplantae</taxon>
        <taxon>Streptophyta</taxon>
        <taxon>Embryophyta</taxon>
        <taxon>Tracheophyta</taxon>
        <taxon>Spermatophyta</taxon>
        <taxon>Magnoliopsida</taxon>
        <taxon>Liliopsida</taxon>
        <taxon>Araceae</taxon>
        <taxon>Aroideae</taxon>
        <taxon>Colocasieae</taxon>
        <taxon>Colocasia</taxon>
    </lineage>
</organism>
<dbReference type="OrthoDB" id="1737504at2759"/>
<evidence type="ECO:0000313" key="4">
    <source>
        <dbReference type="Proteomes" id="UP000652761"/>
    </source>
</evidence>
<proteinExistence type="predicted"/>
<name>A0A843TK70_COLES</name>
<protein>
    <recommendedName>
        <fullName evidence="2">Retrotransposon gag domain-containing protein</fullName>
    </recommendedName>
</protein>
<sequence length="341" mass="38112">MGEASAVGKADPVTPAVTFWHRLWEFRNKKQALMAPKGKTTTRTSDDEVPLAVIEEGTAGGGFDTGEQGSNTSSRLDRVENLVAGLHEILARMEQKQQQMTAQVEAANRPAIPAPDGRGCNDAIGTQPAPPAMAGGPLSPLRLNCRRLLQWRRKASRPRHWSRGPPRATDADHYTAESTPVPFNAPLPESRWKSDLQKVNWKIEALQRGTRAPSVATLLTTSPFSEEITSAPVPTKMQLPKFRRYNGTTNLVHHLDNFQGQTEMVSLTDALQCQAFMSTLVDSALQWFKALPPRSISSFLEFAQRFLDHFYSTVQHSLCMDDLWLVIQKDEELFRDYAKKF</sequence>
<dbReference type="Proteomes" id="UP000652761">
    <property type="component" value="Unassembled WGS sequence"/>
</dbReference>
<dbReference type="AlphaFoldDB" id="A0A843TK70"/>
<accession>A0A843TK70</accession>
<evidence type="ECO:0000313" key="3">
    <source>
        <dbReference type="EMBL" id="MQL72148.1"/>
    </source>
</evidence>
<feature type="region of interest" description="Disordered" evidence="1">
    <location>
        <begin position="156"/>
        <end position="189"/>
    </location>
</feature>
<comment type="caution">
    <text evidence="3">The sequence shown here is derived from an EMBL/GenBank/DDBJ whole genome shotgun (WGS) entry which is preliminary data.</text>
</comment>
<reference evidence="3" key="1">
    <citation type="submission" date="2017-07" db="EMBL/GenBank/DDBJ databases">
        <title>Taro Niue Genome Assembly and Annotation.</title>
        <authorList>
            <person name="Atibalentja N."/>
            <person name="Keating K."/>
            <person name="Fields C.J."/>
        </authorList>
    </citation>
    <scope>NUCLEOTIDE SEQUENCE</scope>
    <source>
        <strain evidence="3">Niue_2</strain>
        <tissue evidence="3">Leaf</tissue>
    </source>
</reference>
<dbReference type="PANTHER" id="PTHR33223">
    <property type="entry name" value="CCHC-TYPE DOMAIN-CONTAINING PROTEIN"/>
    <property type="match status" value="1"/>
</dbReference>
<dbReference type="EMBL" id="NMUH01000121">
    <property type="protein sequence ID" value="MQL72148.1"/>
    <property type="molecule type" value="Genomic_DNA"/>
</dbReference>
<dbReference type="PANTHER" id="PTHR33223:SF10">
    <property type="entry name" value="AMINOTRANSFERASE-LIKE PLANT MOBILE DOMAIN-CONTAINING PROTEIN"/>
    <property type="match status" value="1"/>
</dbReference>
<gene>
    <name evidence="3" type="ORF">Taro_004487</name>
</gene>